<evidence type="ECO:0000259" key="4">
    <source>
        <dbReference type="PROSITE" id="PS51481"/>
    </source>
</evidence>
<comment type="catalytic activity">
    <reaction evidence="3">
        <text>an aldehyde + NAD(+) + H2O = a carboxylate + NADH + 2 H(+)</text>
        <dbReference type="Rhea" id="RHEA:16185"/>
        <dbReference type="ChEBI" id="CHEBI:15377"/>
        <dbReference type="ChEBI" id="CHEBI:15378"/>
        <dbReference type="ChEBI" id="CHEBI:17478"/>
        <dbReference type="ChEBI" id="CHEBI:29067"/>
        <dbReference type="ChEBI" id="CHEBI:57540"/>
        <dbReference type="ChEBI" id="CHEBI:57945"/>
        <dbReference type="EC" id="1.2.1.3"/>
    </reaction>
</comment>
<name>A0A9W8RMU8_9HYPO</name>
<comment type="caution">
    <text evidence="5">The sequence shown here is derived from an EMBL/GenBank/DDBJ whole genome shotgun (WGS) entry which is preliminary data.</text>
</comment>
<reference evidence="5" key="1">
    <citation type="submission" date="2022-09" db="EMBL/GenBank/DDBJ databases">
        <title>Fusarium specimens isolated from Avocado Roots.</title>
        <authorList>
            <person name="Stajich J."/>
            <person name="Roper C."/>
            <person name="Heimlech-Rivalta G."/>
        </authorList>
    </citation>
    <scope>NUCLEOTIDE SEQUENCE</scope>
    <source>
        <strain evidence="5">CF00136</strain>
    </source>
</reference>
<dbReference type="Proteomes" id="UP001152049">
    <property type="component" value="Unassembled WGS sequence"/>
</dbReference>
<sequence length="159" mass="17658">MEHVHGPGRSLEGGSALAVSEIEVYMGIHNEPGSLKMTCSYEELVETMLGQMLDSKDYDRYFVPWSRGDQWVLLIQTKGLFVEPTIFSDVKPSMKIMQEEILGPVCSVAKFKDVHDAIRIGSDTTCGLATAVHTRGLDTAIAWLMIPLDVSRRATWGEI</sequence>
<dbReference type="Gene3D" id="3.40.309.10">
    <property type="entry name" value="Aldehyde Dehydrogenase, Chain A, domain 2"/>
    <property type="match status" value="1"/>
</dbReference>
<dbReference type="OrthoDB" id="310895at2759"/>
<evidence type="ECO:0000256" key="1">
    <source>
        <dbReference type="ARBA" id="ARBA00009986"/>
    </source>
</evidence>
<dbReference type="GO" id="GO:0006071">
    <property type="term" value="P:glycerol metabolic process"/>
    <property type="evidence" value="ECO:0007669"/>
    <property type="project" value="InterPro"/>
</dbReference>
<dbReference type="EC" id="1.2.1.3" evidence="2"/>
<evidence type="ECO:0000256" key="3">
    <source>
        <dbReference type="ARBA" id="ARBA00049194"/>
    </source>
</evidence>
<dbReference type="EMBL" id="JAOQAZ010000047">
    <property type="protein sequence ID" value="KAJ4245216.1"/>
    <property type="molecule type" value="Genomic_DNA"/>
</dbReference>
<evidence type="ECO:0000256" key="2">
    <source>
        <dbReference type="ARBA" id="ARBA00024226"/>
    </source>
</evidence>
<gene>
    <name evidence="5" type="primary">ALD5_2</name>
    <name evidence="5" type="ORF">NW762_014086</name>
</gene>
<organism evidence="5 6">
    <name type="scientific">Fusarium torreyae</name>
    <dbReference type="NCBI Taxonomy" id="1237075"/>
    <lineage>
        <taxon>Eukaryota</taxon>
        <taxon>Fungi</taxon>
        <taxon>Dikarya</taxon>
        <taxon>Ascomycota</taxon>
        <taxon>Pezizomycotina</taxon>
        <taxon>Sordariomycetes</taxon>
        <taxon>Hypocreomycetidae</taxon>
        <taxon>Hypocreales</taxon>
        <taxon>Nectriaceae</taxon>
        <taxon>Fusarium</taxon>
    </lineage>
</organism>
<feature type="domain" description="DhaK" evidence="4">
    <location>
        <begin position="1"/>
        <end position="156"/>
    </location>
</feature>
<dbReference type="GO" id="GO:0004029">
    <property type="term" value="F:aldehyde dehydrogenase (NAD+) activity"/>
    <property type="evidence" value="ECO:0007669"/>
    <property type="project" value="UniProtKB-EC"/>
</dbReference>
<keyword evidence="6" id="KW-1185">Reference proteome</keyword>
<comment type="similarity">
    <text evidence="1">Belongs to the aldehyde dehydrogenase family.</text>
</comment>
<dbReference type="SUPFAM" id="SSF53720">
    <property type="entry name" value="ALDH-like"/>
    <property type="match status" value="1"/>
</dbReference>
<dbReference type="InterPro" id="IPR015590">
    <property type="entry name" value="Aldehyde_DH_dom"/>
</dbReference>
<evidence type="ECO:0000313" key="6">
    <source>
        <dbReference type="Proteomes" id="UP001152049"/>
    </source>
</evidence>
<protein>
    <recommendedName>
        <fullName evidence="2">aldehyde dehydrogenase (NAD(+))</fullName>
        <ecNumber evidence="2">1.2.1.3</ecNumber>
    </recommendedName>
</protein>
<dbReference type="InterPro" id="IPR004006">
    <property type="entry name" value="DhaK_dom"/>
</dbReference>
<dbReference type="GO" id="GO:0004371">
    <property type="term" value="F:glycerone kinase activity"/>
    <property type="evidence" value="ECO:0007669"/>
    <property type="project" value="InterPro"/>
</dbReference>
<dbReference type="AlphaFoldDB" id="A0A9W8RMU8"/>
<dbReference type="InterPro" id="IPR016163">
    <property type="entry name" value="Ald_DH_C"/>
</dbReference>
<dbReference type="PANTHER" id="PTHR11699">
    <property type="entry name" value="ALDEHYDE DEHYDROGENASE-RELATED"/>
    <property type="match status" value="1"/>
</dbReference>
<accession>A0A9W8RMU8</accession>
<dbReference type="PROSITE" id="PS51481">
    <property type="entry name" value="DHAK"/>
    <property type="match status" value="1"/>
</dbReference>
<proteinExistence type="inferred from homology"/>
<dbReference type="Pfam" id="PF00171">
    <property type="entry name" value="Aldedh"/>
    <property type="match status" value="1"/>
</dbReference>
<dbReference type="InterPro" id="IPR016161">
    <property type="entry name" value="Ald_DH/histidinol_DH"/>
</dbReference>
<evidence type="ECO:0000313" key="5">
    <source>
        <dbReference type="EMBL" id="KAJ4245216.1"/>
    </source>
</evidence>